<name>A0AAV3Z0V2_9GAST</name>
<feature type="region of interest" description="Disordered" evidence="1">
    <location>
        <begin position="383"/>
        <end position="448"/>
    </location>
</feature>
<feature type="compositionally biased region" description="Acidic residues" evidence="1">
    <location>
        <begin position="28"/>
        <end position="46"/>
    </location>
</feature>
<evidence type="ECO:0000313" key="3">
    <source>
        <dbReference type="Proteomes" id="UP000735302"/>
    </source>
</evidence>
<feature type="compositionally biased region" description="Basic and acidic residues" evidence="1">
    <location>
        <begin position="431"/>
        <end position="443"/>
    </location>
</feature>
<feature type="compositionally biased region" description="Polar residues" evidence="1">
    <location>
        <begin position="190"/>
        <end position="201"/>
    </location>
</feature>
<protein>
    <submittedName>
        <fullName evidence="2">Uncharacterized protein</fullName>
    </submittedName>
</protein>
<comment type="caution">
    <text evidence="2">The sequence shown here is derived from an EMBL/GenBank/DDBJ whole genome shotgun (WGS) entry which is preliminary data.</text>
</comment>
<organism evidence="2 3">
    <name type="scientific">Plakobranchus ocellatus</name>
    <dbReference type="NCBI Taxonomy" id="259542"/>
    <lineage>
        <taxon>Eukaryota</taxon>
        <taxon>Metazoa</taxon>
        <taxon>Spiralia</taxon>
        <taxon>Lophotrochozoa</taxon>
        <taxon>Mollusca</taxon>
        <taxon>Gastropoda</taxon>
        <taxon>Heterobranchia</taxon>
        <taxon>Euthyneura</taxon>
        <taxon>Panpulmonata</taxon>
        <taxon>Sacoglossa</taxon>
        <taxon>Placobranchoidea</taxon>
        <taxon>Plakobranchidae</taxon>
        <taxon>Plakobranchus</taxon>
    </lineage>
</organism>
<sequence>MKDYGLRRPSFSNNLASLGGLTALAEESGQEDTEEEEEGEEEELGEEKDLAFIQTQENCRLHNKCLGVSNILPPIHKSTPDPKADVPQVDDVPFTVTVIASAKADNTKKNARPKTRVGQPMQKISTGATASSISSVSKRPRQRKLSLVGVPGASADSKTGTRGNVLLRRRHSTATDQPETRYTRKDRTLLHTNSVLGTNHNYPHRLRAQTWHSGKKSNTADILRKSKAVSSQKEETKQGSDEAGTLKESCGENQNNAKHVDAQTPPIEQGPGNHMEETEEDLNLPDRPSNRRGRRWSRPDFAETSRKVSLLLHAARGATRKGERKLSLPTWHFLDDDFPKFPRFSSFMSAEAQYALMQGYEDRLVEWLERKFPGYIGLRRSSTPGKGVNIRKQTMKPTKDVSEDEASETDCDDMSKSGFSDDDEETDFSDFLEKSPRQTHLGEKQSTGTEITKNGFYVTEKFDDVPLSHLSKFQSPFVQNHNMCKQPSQPLYSTSLPTFSNSLPPQIVPRRYSYAGSIVSEPPDASDSRTALKSLRRLSNPLSRREFDVHKLFGDEDEHQEGLISARYSQNGRAYPLRRHGSVPTVSYDLSSERRLTMASRLENAMDILDTLRAEQGEGALLSPRSKVRQGRVAPLSDYNTWVSQWNREFKVTREKI</sequence>
<feature type="compositionally biased region" description="Low complexity" evidence="1">
    <location>
        <begin position="124"/>
        <end position="137"/>
    </location>
</feature>
<feature type="compositionally biased region" description="Polar residues" evidence="1">
    <location>
        <begin position="210"/>
        <end position="220"/>
    </location>
</feature>
<dbReference type="Proteomes" id="UP000735302">
    <property type="component" value="Unassembled WGS sequence"/>
</dbReference>
<feature type="region of interest" description="Disordered" evidence="1">
    <location>
        <begin position="105"/>
        <end position="300"/>
    </location>
</feature>
<evidence type="ECO:0000256" key="1">
    <source>
        <dbReference type="SAM" id="MobiDB-lite"/>
    </source>
</evidence>
<feature type="region of interest" description="Disordered" evidence="1">
    <location>
        <begin position="1"/>
        <end position="47"/>
    </location>
</feature>
<dbReference type="EMBL" id="BLXT01001839">
    <property type="protein sequence ID" value="GFN88116.1"/>
    <property type="molecule type" value="Genomic_DNA"/>
</dbReference>
<keyword evidence="3" id="KW-1185">Reference proteome</keyword>
<accession>A0AAV3Z0V2</accession>
<gene>
    <name evidence="2" type="ORF">PoB_001462200</name>
</gene>
<proteinExistence type="predicted"/>
<feature type="compositionally biased region" description="Acidic residues" evidence="1">
    <location>
        <begin position="402"/>
        <end position="412"/>
    </location>
</feature>
<feature type="compositionally biased region" description="Acidic residues" evidence="1">
    <location>
        <begin position="420"/>
        <end position="430"/>
    </location>
</feature>
<feature type="compositionally biased region" description="Basic and acidic residues" evidence="1">
    <location>
        <begin position="178"/>
        <end position="189"/>
    </location>
</feature>
<dbReference type="AlphaFoldDB" id="A0AAV3Z0V2"/>
<reference evidence="2 3" key="1">
    <citation type="journal article" date="2021" name="Elife">
        <title>Chloroplast acquisition without the gene transfer in kleptoplastic sea slugs, Plakobranchus ocellatus.</title>
        <authorList>
            <person name="Maeda T."/>
            <person name="Takahashi S."/>
            <person name="Yoshida T."/>
            <person name="Shimamura S."/>
            <person name="Takaki Y."/>
            <person name="Nagai Y."/>
            <person name="Toyoda A."/>
            <person name="Suzuki Y."/>
            <person name="Arimoto A."/>
            <person name="Ishii H."/>
            <person name="Satoh N."/>
            <person name="Nishiyama T."/>
            <person name="Hasebe M."/>
            <person name="Maruyama T."/>
            <person name="Minagawa J."/>
            <person name="Obokata J."/>
            <person name="Shigenobu S."/>
        </authorList>
    </citation>
    <scope>NUCLEOTIDE SEQUENCE [LARGE SCALE GENOMIC DNA]</scope>
</reference>
<evidence type="ECO:0000313" key="2">
    <source>
        <dbReference type="EMBL" id="GFN88116.1"/>
    </source>
</evidence>